<name>A0A3S3V3J8_9SPHI</name>
<accession>A0A3S3V3J8</accession>
<dbReference type="AlphaFoldDB" id="A0A3S3V3J8"/>
<evidence type="ECO:0000313" key="2">
    <source>
        <dbReference type="Proteomes" id="UP000286701"/>
    </source>
</evidence>
<sequence length="110" mass="12724">MKARNFKISVVVLFMSIFVAKMAISIAPAFLCLDNKAVNAVIMQLEHESKTEKEDPEKDTFKEKKVFDENYLHFVVYKTFIVETNVLHNQEHSLYQQLYHPVVPTPPPNA</sequence>
<dbReference type="Proteomes" id="UP000286701">
    <property type="component" value="Unassembled WGS sequence"/>
</dbReference>
<gene>
    <name evidence="1" type="ORF">EPL05_01275</name>
</gene>
<reference evidence="1 2" key="1">
    <citation type="submission" date="2019-01" db="EMBL/GenBank/DDBJ databases">
        <title>Mucilaginibacter antarcticum sp. nov., isolated from antarctic soil.</title>
        <authorList>
            <person name="Yan Y.-Q."/>
            <person name="Du Z.-J."/>
        </authorList>
    </citation>
    <scope>NUCLEOTIDE SEQUENCE [LARGE SCALE GENOMIC DNA]</scope>
    <source>
        <strain evidence="1 2">F01003</strain>
    </source>
</reference>
<protein>
    <submittedName>
        <fullName evidence="1">Uncharacterized protein</fullName>
    </submittedName>
</protein>
<proteinExistence type="predicted"/>
<evidence type="ECO:0000313" key="1">
    <source>
        <dbReference type="EMBL" id="RWY57194.1"/>
    </source>
</evidence>
<dbReference type="OrthoDB" id="769806at2"/>
<dbReference type="EMBL" id="SBIW01000001">
    <property type="protein sequence ID" value="RWY57194.1"/>
    <property type="molecule type" value="Genomic_DNA"/>
</dbReference>
<keyword evidence="2" id="KW-1185">Reference proteome</keyword>
<organism evidence="1 2">
    <name type="scientific">Mucilaginibacter gilvus</name>
    <dbReference type="NCBI Taxonomy" id="2305909"/>
    <lineage>
        <taxon>Bacteria</taxon>
        <taxon>Pseudomonadati</taxon>
        <taxon>Bacteroidota</taxon>
        <taxon>Sphingobacteriia</taxon>
        <taxon>Sphingobacteriales</taxon>
        <taxon>Sphingobacteriaceae</taxon>
        <taxon>Mucilaginibacter</taxon>
    </lineage>
</organism>
<comment type="caution">
    <text evidence="1">The sequence shown here is derived from an EMBL/GenBank/DDBJ whole genome shotgun (WGS) entry which is preliminary data.</text>
</comment>
<dbReference type="RefSeq" id="WP_128531700.1">
    <property type="nucleotide sequence ID" value="NZ_SBIW01000001.1"/>
</dbReference>